<proteinExistence type="predicted"/>
<dbReference type="OrthoDB" id="270449at2759"/>
<accession>A0A3R7KWW8</accession>
<keyword evidence="1" id="KW-0812">Transmembrane</keyword>
<comment type="caution">
    <text evidence="2">The sequence shown here is derived from an EMBL/GenBank/DDBJ whole genome shotgun (WGS) entry which is preliminary data.</text>
</comment>
<sequence>MLGFLLGSCIASFLLYPPLFSVCLLWPVFYAFKGLIAMLECATVMSVVITMAVGMLLIDLAALQENMVCSNTYSNASTCPELFFAQSYHAARMKFKDAAQEMGAEWQQHIVLQEDGFDYTVDTAFLRGKRPNNLLIHMSGIHGVDGFTGSAVQVKLLREWNSNREDGPSVLFVHAVNPYGMAHFRIYNEKKRRSWAQLSFLRGMGESLGEQRK</sequence>
<dbReference type="SUPFAM" id="SSF53187">
    <property type="entry name" value="Zn-dependent exopeptidases"/>
    <property type="match status" value="1"/>
</dbReference>
<dbReference type="GeneID" id="40324872"/>
<dbReference type="Pfam" id="PF10994">
    <property type="entry name" value="DUF2817"/>
    <property type="match status" value="1"/>
</dbReference>
<evidence type="ECO:0000313" key="2">
    <source>
        <dbReference type="EMBL" id="RNF11303.1"/>
    </source>
</evidence>
<keyword evidence="3" id="KW-1185">Reference proteome</keyword>
<evidence type="ECO:0008006" key="4">
    <source>
        <dbReference type="Google" id="ProtNLM"/>
    </source>
</evidence>
<dbReference type="EMBL" id="MKGL01000019">
    <property type="protein sequence ID" value="RNF11303.1"/>
    <property type="molecule type" value="Genomic_DNA"/>
</dbReference>
<organism evidence="2 3">
    <name type="scientific">Trypanosoma rangeli</name>
    <dbReference type="NCBI Taxonomy" id="5698"/>
    <lineage>
        <taxon>Eukaryota</taxon>
        <taxon>Discoba</taxon>
        <taxon>Euglenozoa</taxon>
        <taxon>Kinetoplastea</taxon>
        <taxon>Metakinetoplastina</taxon>
        <taxon>Trypanosomatida</taxon>
        <taxon>Trypanosomatidae</taxon>
        <taxon>Trypanosoma</taxon>
        <taxon>Herpetosoma</taxon>
    </lineage>
</organism>
<dbReference type="Proteomes" id="UP000283634">
    <property type="component" value="Unassembled WGS sequence"/>
</dbReference>
<name>A0A3R7KWW8_TRYRA</name>
<gene>
    <name evidence="2" type="ORF">TraAM80_00939</name>
</gene>
<dbReference type="InterPro" id="IPR021259">
    <property type="entry name" value="DUF2817"/>
</dbReference>
<feature type="transmembrane region" description="Helical" evidence="1">
    <location>
        <begin position="35"/>
        <end position="58"/>
    </location>
</feature>
<dbReference type="RefSeq" id="XP_029242084.1">
    <property type="nucleotide sequence ID" value="XM_029377997.1"/>
</dbReference>
<keyword evidence="1" id="KW-1133">Transmembrane helix</keyword>
<keyword evidence="1" id="KW-0472">Membrane</keyword>
<dbReference type="OMA" id="NASECPD"/>
<protein>
    <recommendedName>
        <fullName evidence="4">DUF2817 domain-containing protein</fullName>
    </recommendedName>
</protein>
<evidence type="ECO:0000313" key="3">
    <source>
        <dbReference type="Proteomes" id="UP000283634"/>
    </source>
</evidence>
<dbReference type="AlphaFoldDB" id="A0A3R7KWW8"/>
<reference evidence="2 3" key="1">
    <citation type="journal article" date="2018" name="BMC Genomics">
        <title>Genomic comparison of Trypanosoma conorhini and Trypanosoma rangeli to Trypanosoma cruzi strains of high and low virulence.</title>
        <authorList>
            <person name="Bradwell K.R."/>
            <person name="Koparde V.N."/>
            <person name="Matveyev A.V."/>
            <person name="Serrano M.G."/>
            <person name="Alves J.M."/>
            <person name="Parikh H."/>
            <person name="Huang B."/>
            <person name="Lee V."/>
            <person name="Espinosa-Alvarez O."/>
            <person name="Ortiz P.A."/>
            <person name="Costa-Martins A.G."/>
            <person name="Teixeira M.M."/>
            <person name="Buck G.A."/>
        </authorList>
    </citation>
    <scope>NUCLEOTIDE SEQUENCE [LARGE SCALE GENOMIC DNA]</scope>
    <source>
        <strain evidence="2 3">AM80</strain>
    </source>
</reference>
<evidence type="ECO:0000256" key="1">
    <source>
        <dbReference type="SAM" id="Phobius"/>
    </source>
</evidence>